<dbReference type="KEGG" id="bpro:PMF13cell1_02825"/>
<dbReference type="Proteomes" id="UP000289794">
    <property type="component" value="Chromosome"/>
</dbReference>
<dbReference type="Pfam" id="PF12663">
    <property type="entry name" value="DUF3788"/>
    <property type="match status" value="1"/>
</dbReference>
<dbReference type="InterPro" id="IPR024265">
    <property type="entry name" value="DUF3788"/>
</dbReference>
<gene>
    <name evidence="1" type="ORF">PMF13cell1_02825</name>
</gene>
<dbReference type="EMBL" id="CP035945">
    <property type="protein sequence ID" value="QBE97269.1"/>
    <property type="molecule type" value="Genomic_DNA"/>
</dbReference>
<dbReference type="AlphaFoldDB" id="A0A4P6LYJ8"/>
<organism evidence="1 2">
    <name type="scientific">Blautia producta</name>
    <dbReference type="NCBI Taxonomy" id="33035"/>
    <lineage>
        <taxon>Bacteria</taxon>
        <taxon>Bacillati</taxon>
        <taxon>Bacillota</taxon>
        <taxon>Clostridia</taxon>
        <taxon>Lachnospirales</taxon>
        <taxon>Lachnospiraceae</taxon>
        <taxon>Blautia</taxon>
    </lineage>
</organism>
<evidence type="ECO:0008006" key="3">
    <source>
        <dbReference type="Google" id="ProtNLM"/>
    </source>
</evidence>
<name>A0A4P6LYJ8_9FIRM</name>
<sequence length="143" mass="16831">MYERMLNKQETPSIEDMTAYCGGTAEWFTMLNKWLSNTYETAEKIVFPYGNNYGWGIAHRVRSKLICNIFPEDGAFTVMIRLSDKQFSSIYEQMQEYTKRYIDHKHPCGDGGWIQYRVTCREHFDDIKKILDLKFSGTKGKNI</sequence>
<proteinExistence type="predicted"/>
<dbReference type="RefSeq" id="WP_130181108.1">
    <property type="nucleotide sequence ID" value="NZ_CP035945.1"/>
</dbReference>
<evidence type="ECO:0000313" key="2">
    <source>
        <dbReference type="Proteomes" id="UP000289794"/>
    </source>
</evidence>
<protein>
    <recommendedName>
        <fullName evidence="3">DUF3788 domain-containing protein</fullName>
    </recommendedName>
</protein>
<reference evidence="1 2" key="1">
    <citation type="submission" date="2019-01" db="EMBL/GenBank/DDBJ databases">
        <title>PMF-metabolizing Aryl O-demethylase.</title>
        <authorList>
            <person name="Kim M."/>
        </authorList>
    </citation>
    <scope>NUCLEOTIDE SEQUENCE [LARGE SCALE GENOMIC DNA]</scope>
    <source>
        <strain evidence="1 2">PMF1</strain>
    </source>
</reference>
<evidence type="ECO:0000313" key="1">
    <source>
        <dbReference type="EMBL" id="QBE97269.1"/>
    </source>
</evidence>
<accession>A0A4P6LYJ8</accession>